<sequence>MSSLTRAGAGGLLLLEDTRSSTFSPHIQAHLKRIFESEIMSMNKESFLEAIQHEAPEKRHGISDFDDFMAYMSSAYAQAPPEAQDLSLPMNNFFISSSHNTYLTGNQLYSESSTKVYKNVLLKGCRCLEIDVWDGESGSESSSDSSDSENDHGEHTMPQKESAKNVKDRKRDRFNLSSLSNRLDRISKGSTTEQQQVAASAEATMEPTAASTTAGTAASGAPPRREPRVLHGYTLTKEVTFRDVCYAIRDYAFITSDLPVIVSLEVHACLEQQEVMVDIMQQAWKGMLLEIPADIEAKLERGEIAHLPSPKELRNKILIKVKWVPPQTAVDQTKAMDESGASLEITKTKSVSVPEDGTVGGIIAGENNGVAQAKKKPSKILHSLSRLGIYTRGYTFSSFSQQEATHPNHIFSLSESAVKDAHENERQALFEHNREYMMRTYPSGLRVNSSNLDPSFYWRQGIQIVALNWQKCDKGMMMNQAMFAGQKGWVLKPETYRSKAWAAKAAQRSEGCSKSIANHHILNLSIEVYAGQNIPLPAGDDHAKSFRPYVACQLYLERLKDSIHATENVKDSADSAKYKRHTKAAGGTDPDFGGQALHFPNAPVTLEELSFLRFKVKDREIGRDDLAAWACIRLDRLRQGFRFIRLFDTTGKESQGVLLVKISMQIS</sequence>
<dbReference type="InterPro" id="IPR000008">
    <property type="entry name" value="C2_dom"/>
</dbReference>
<dbReference type="PRINTS" id="PR00390">
    <property type="entry name" value="PHPHLIPASEC"/>
</dbReference>
<dbReference type="SUPFAM" id="SSF49562">
    <property type="entry name" value="C2 domain (Calcium/lipid-binding domain, CaLB)"/>
    <property type="match status" value="1"/>
</dbReference>
<dbReference type="SMART" id="SM00149">
    <property type="entry name" value="PLCYc"/>
    <property type="match status" value="1"/>
</dbReference>
<dbReference type="EMBL" id="LGRN01000429">
    <property type="protein sequence ID" value="OJD12252.1"/>
    <property type="molecule type" value="Genomic_DNA"/>
</dbReference>
<dbReference type="Pfam" id="PF00387">
    <property type="entry name" value="PI-PLC-Y"/>
    <property type="match status" value="1"/>
</dbReference>
<dbReference type="Proteomes" id="UP000182235">
    <property type="component" value="Unassembled WGS sequence"/>
</dbReference>
<dbReference type="InterPro" id="IPR001711">
    <property type="entry name" value="PLipase_C_Pinositol-sp_Y"/>
</dbReference>
<dbReference type="GO" id="GO:0016042">
    <property type="term" value="P:lipid catabolic process"/>
    <property type="evidence" value="ECO:0007669"/>
    <property type="project" value="UniProtKB-KW"/>
</dbReference>
<dbReference type="Gene3D" id="2.60.40.150">
    <property type="entry name" value="C2 domain"/>
    <property type="match status" value="1"/>
</dbReference>
<dbReference type="PANTHER" id="PTHR10336:SF82">
    <property type="entry name" value="PHOSPHOINOSITIDE PHOSPHOLIPASE C"/>
    <property type="match status" value="1"/>
</dbReference>
<comment type="catalytic activity">
    <reaction evidence="2">
        <text>a 1,2-diacyl-sn-glycero-3-phospho-(1D-myo-inositol-4,5-bisphosphate) + H2O = 1D-myo-inositol 1,4,5-trisphosphate + a 1,2-diacyl-sn-glycerol + H(+)</text>
        <dbReference type="Rhea" id="RHEA:33179"/>
        <dbReference type="ChEBI" id="CHEBI:15377"/>
        <dbReference type="ChEBI" id="CHEBI:15378"/>
        <dbReference type="ChEBI" id="CHEBI:17815"/>
        <dbReference type="ChEBI" id="CHEBI:58456"/>
        <dbReference type="ChEBI" id="CHEBI:203600"/>
        <dbReference type="EC" id="3.1.4.11"/>
    </reaction>
</comment>
<dbReference type="PROSITE" id="PS50007">
    <property type="entry name" value="PIPLC_X_DOMAIN"/>
    <property type="match status" value="1"/>
</dbReference>
<gene>
    <name evidence="6" type="ORF">AJ78_07122</name>
</gene>
<dbReference type="InterPro" id="IPR035892">
    <property type="entry name" value="C2_domain_sf"/>
</dbReference>
<dbReference type="PROSITE" id="PS50004">
    <property type="entry name" value="C2"/>
    <property type="match status" value="1"/>
</dbReference>
<dbReference type="SMART" id="SM00148">
    <property type="entry name" value="PLCXc"/>
    <property type="match status" value="1"/>
</dbReference>
<dbReference type="InterPro" id="IPR000909">
    <property type="entry name" value="PLipase_C_PInositol-sp_X_dom"/>
</dbReference>
<keyword evidence="7" id="KW-1185">Reference proteome</keyword>
<keyword evidence="2" id="KW-0442">Lipid degradation</keyword>
<evidence type="ECO:0000256" key="2">
    <source>
        <dbReference type="RuleBase" id="RU361133"/>
    </source>
</evidence>
<accession>A0A1J9Q8H5</accession>
<dbReference type="AlphaFoldDB" id="A0A1J9Q8H5"/>
<dbReference type="SUPFAM" id="SSF51695">
    <property type="entry name" value="PLC-like phosphodiesterases"/>
    <property type="match status" value="1"/>
</dbReference>
<organism evidence="6 7">
    <name type="scientific">Emergomyces pasteurianus Ep9510</name>
    <dbReference type="NCBI Taxonomy" id="1447872"/>
    <lineage>
        <taxon>Eukaryota</taxon>
        <taxon>Fungi</taxon>
        <taxon>Dikarya</taxon>
        <taxon>Ascomycota</taxon>
        <taxon>Pezizomycotina</taxon>
        <taxon>Eurotiomycetes</taxon>
        <taxon>Eurotiomycetidae</taxon>
        <taxon>Onygenales</taxon>
        <taxon>Ajellomycetaceae</taxon>
        <taxon>Emergomyces</taxon>
    </lineage>
</organism>
<evidence type="ECO:0000313" key="6">
    <source>
        <dbReference type="EMBL" id="OJD12252.1"/>
    </source>
</evidence>
<dbReference type="CDD" id="cd00275">
    <property type="entry name" value="C2_PLC_like"/>
    <property type="match status" value="1"/>
</dbReference>
<dbReference type="STRING" id="1447872.A0A1J9Q8H5"/>
<keyword evidence="2" id="KW-0443">Lipid metabolism</keyword>
<name>A0A1J9Q8H5_9EURO</name>
<dbReference type="GO" id="GO:0004435">
    <property type="term" value="F:phosphatidylinositol-4,5-bisphosphate phospholipase C activity"/>
    <property type="evidence" value="ECO:0007669"/>
    <property type="project" value="UniProtKB-EC"/>
</dbReference>
<comment type="caution">
    <text evidence="6">The sequence shown here is derived from an EMBL/GenBank/DDBJ whole genome shotgun (WGS) entry which is preliminary data.</text>
</comment>
<feature type="compositionally biased region" description="Low complexity" evidence="3">
    <location>
        <begin position="208"/>
        <end position="221"/>
    </location>
</feature>
<dbReference type="VEuPathDB" id="FungiDB:AJ78_07122"/>
<dbReference type="InterPro" id="IPR001192">
    <property type="entry name" value="PI-PLC_fam"/>
</dbReference>
<dbReference type="Pfam" id="PF00388">
    <property type="entry name" value="PI-PLC-X"/>
    <property type="match status" value="1"/>
</dbReference>
<feature type="compositionally biased region" description="Basic and acidic residues" evidence="3">
    <location>
        <begin position="149"/>
        <end position="171"/>
    </location>
</feature>
<dbReference type="CDD" id="cd08598">
    <property type="entry name" value="PI-PLC1c_yeast"/>
    <property type="match status" value="1"/>
</dbReference>
<protein>
    <recommendedName>
        <fullName evidence="2">Phosphoinositide phospholipase C</fullName>
        <ecNumber evidence="2">3.1.4.11</ecNumber>
    </recommendedName>
</protein>
<proteinExistence type="predicted"/>
<dbReference type="GO" id="GO:0051209">
    <property type="term" value="P:release of sequestered calcium ion into cytosol"/>
    <property type="evidence" value="ECO:0007669"/>
    <property type="project" value="TreeGrafter"/>
</dbReference>
<dbReference type="PROSITE" id="PS50008">
    <property type="entry name" value="PIPLC_Y_DOMAIN"/>
    <property type="match status" value="1"/>
</dbReference>
<feature type="region of interest" description="Disordered" evidence="3">
    <location>
        <begin position="135"/>
        <end position="171"/>
    </location>
</feature>
<feature type="compositionally biased region" description="Low complexity" evidence="3">
    <location>
        <begin position="135"/>
        <end position="145"/>
    </location>
</feature>
<feature type="domain" description="PI-PLC Y-box" evidence="5">
    <location>
        <begin position="384"/>
        <end position="497"/>
    </location>
</feature>
<evidence type="ECO:0000259" key="4">
    <source>
        <dbReference type="PROSITE" id="PS50004"/>
    </source>
</evidence>
<evidence type="ECO:0000256" key="3">
    <source>
        <dbReference type="SAM" id="MobiDB-lite"/>
    </source>
</evidence>
<dbReference type="InterPro" id="IPR017946">
    <property type="entry name" value="PLC-like_Pdiesterase_TIM-brl"/>
</dbReference>
<dbReference type="GO" id="GO:0048015">
    <property type="term" value="P:phosphatidylinositol-mediated signaling"/>
    <property type="evidence" value="ECO:0007669"/>
    <property type="project" value="TreeGrafter"/>
</dbReference>
<feature type="region of interest" description="Disordered" evidence="3">
    <location>
        <begin position="185"/>
        <end position="227"/>
    </location>
</feature>
<dbReference type="PANTHER" id="PTHR10336">
    <property type="entry name" value="PHOSPHOINOSITIDE-SPECIFIC PHOSPHOLIPASE C FAMILY PROTEIN"/>
    <property type="match status" value="1"/>
</dbReference>
<evidence type="ECO:0000256" key="1">
    <source>
        <dbReference type="ARBA" id="ARBA00023224"/>
    </source>
</evidence>
<evidence type="ECO:0000259" key="5">
    <source>
        <dbReference type="PROSITE" id="PS50008"/>
    </source>
</evidence>
<reference evidence="6 7" key="1">
    <citation type="submission" date="2015-07" db="EMBL/GenBank/DDBJ databases">
        <title>Emmonsia species relationships and genome sequence.</title>
        <authorList>
            <consortium name="The Broad Institute Genomics Platform"/>
            <person name="Cuomo C.A."/>
            <person name="Munoz J.F."/>
            <person name="Imamovic A."/>
            <person name="Priest M.E."/>
            <person name="Young S."/>
            <person name="Clay O.K."/>
            <person name="McEwen J.G."/>
        </authorList>
    </citation>
    <scope>NUCLEOTIDE SEQUENCE [LARGE SCALE GENOMIC DNA]</scope>
    <source>
        <strain evidence="6 7">UAMH 9510</strain>
    </source>
</reference>
<dbReference type="OrthoDB" id="269822at2759"/>
<evidence type="ECO:0000313" key="7">
    <source>
        <dbReference type="Proteomes" id="UP000182235"/>
    </source>
</evidence>
<keyword evidence="1" id="KW-0807">Transducer</keyword>
<feature type="compositionally biased region" description="Polar residues" evidence="3">
    <location>
        <begin position="188"/>
        <end position="198"/>
    </location>
</feature>
<feature type="domain" description="C2" evidence="4">
    <location>
        <begin position="504"/>
        <end position="648"/>
    </location>
</feature>
<keyword evidence="2" id="KW-0378">Hydrolase</keyword>
<dbReference type="Gene3D" id="3.20.20.190">
    <property type="entry name" value="Phosphatidylinositol (PI) phosphodiesterase"/>
    <property type="match status" value="2"/>
</dbReference>
<dbReference type="EC" id="3.1.4.11" evidence="2"/>